<protein>
    <submittedName>
        <fullName evidence="1">Uncharacterized protein</fullName>
    </submittedName>
</protein>
<reference evidence="1" key="1">
    <citation type="submission" date="2021-03" db="EMBL/GenBank/DDBJ databases">
        <title>Whole genome shotgun sequence of Actinoplanes consettensis NBRC 14913.</title>
        <authorList>
            <person name="Komaki H."/>
            <person name="Tamura T."/>
        </authorList>
    </citation>
    <scope>NUCLEOTIDE SEQUENCE</scope>
    <source>
        <strain evidence="1">NBRC 14913</strain>
    </source>
</reference>
<evidence type="ECO:0000313" key="2">
    <source>
        <dbReference type="Proteomes" id="UP000680865"/>
    </source>
</evidence>
<sequence>MIYDVYGYGEPSLGDQPAQLAATLGVQWVQHESDYRGSYFAARPRTGTGKLRLQSNDLRDGDVEYFQEPDFPEYRYLLFLDKFDRPDELRSKLAALPHWRFLYRSVVE</sequence>
<proteinExistence type="predicted"/>
<dbReference type="AlphaFoldDB" id="A0A919STL9"/>
<accession>A0A919STL9</accession>
<gene>
    <name evidence="1" type="ORF">Aco04nite_52420</name>
</gene>
<dbReference type="RefSeq" id="WP_212999872.1">
    <property type="nucleotide sequence ID" value="NZ_BAAATW010000005.1"/>
</dbReference>
<keyword evidence="2" id="KW-1185">Reference proteome</keyword>
<comment type="caution">
    <text evidence="1">The sequence shown here is derived from an EMBL/GenBank/DDBJ whole genome shotgun (WGS) entry which is preliminary data.</text>
</comment>
<name>A0A919STL9_9ACTN</name>
<organism evidence="1 2">
    <name type="scientific">Winogradskya consettensis</name>
    <dbReference type="NCBI Taxonomy" id="113560"/>
    <lineage>
        <taxon>Bacteria</taxon>
        <taxon>Bacillati</taxon>
        <taxon>Actinomycetota</taxon>
        <taxon>Actinomycetes</taxon>
        <taxon>Micromonosporales</taxon>
        <taxon>Micromonosporaceae</taxon>
        <taxon>Winogradskya</taxon>
    </lineage>
</organism>
<evidence type="ECO:0000313" key="1">
    <source>
        <dbReference type="EMBL" id="GIM76838.1"/>
    </source>
</evidence>
<dbReference type="Proteomes" id="UP000680865">
    <property type="component" value="Unassembled WGS sequence"/>
</dbReference>
<dbReference type="EMBL" id="BOQP01000028">
    <property type="protein sequence ID" value="GIM76838.1"/>
    <property type="molecule type" value="Genomic_DNA"/>
</dbReference>